<feature type="region of interest" description="Disordered" evidence="2">
    <location>
        <begin position="213"/>
        <end position="246"/>
    </location>
</feature>
<dbReference type="EMBL" id="CAMXCT030000213">
    <property type="protein sequence ID" value="CAL4762913.1"/>
    <property type="molecule type" value="Genomic_DNA"/>
</dbReference>
<dbReference type="Proteomes" id="UP001152797">
    <property type="component" value="Unassembled WGS sequence"/>
</dbReference>
<dbReference type="InterPro" id="IPR043502">
    <property type="entry name" value="DNA/RNA_pol_sf"/>
</dbReference>
<dbReference type="OrthoDB" id="1421278at2759"/>
<feature type="repeat" description="ANK" evidence="1">
    <location>
        <begin position="68"/>
        <end position="95"/>
    </location>
</feature>
<dbReference type="Gene3D" id="3.30.70.270">
    <property type="match status" value="1"/>
</dbReference>
<dbReference type="PROSITE" id="PS50297">
    <property type="entry name" value="ANK_REP_REGION"/>
    <property type="match status" value="1"/>
</dbReference>
<evidence type="ECO:0000313" key="6">
    <source>
        <dbReference type="Proteomes" id="UP001152797"/>
    </source>
</evidence>
<dbReference type="InterPro" id="IPR002110">
    <property type="entry name" value="Ankyrin_rpt"/>
</dbReference>
<feature type="region of interest" description="Disordered" evidence="2">
    <location>
        <begin position="1"/>
        <end position="33"/>
    </location>
</feature>
<dbReference type="InterPro" id="IPR000477">
    <property type="entry name" value="RT_dom"/>
</dbReference>
<protein>
    <recommendedName>
        <fullName evidence="3">Reverse transcriptase domain-containing protein</fullName>
    </recommendedName>
</protein>
<reference evidence="5" key="2">
    <citation type="submission" date="2024-04" db="EMBL/GenBank/DDBJ databases">
        <authorList>
            <person name="Chen Y."/>
            <person name="Shah S."/>
            <person name="Dougan E. K."/>
            <person name="Thang M."/>
            <person name="Chan C."/>
        </authorList>
    </citation>
    <scope>NUCLEOTIDE SEQUENCE [LARGE SCALE GENOMIC DNA]</scope>
</reference>
<dbReference type="PANTHER" id="PTHR19446">
    <property type="entry name" value="REVERSE TRANSCRIPTASES"/>
    <property type="match status" value="1"/>
</dbReference>
<keyword evidence="6" id="KW-1185">Reference proteome</keyword>
<proteinExistence type="predicted"/>
<evidence type="ECO:0000313" key="4">
    <source>
        <dbReference type="EMBL" id="CAI3975601.1"/>
    </source>
</evidence>
<evidence type="ECO:0000313" key="5">
    <source>
        <dbReference type="EMBL" id="CAL1128976.1"/>
    </source>
</evidence>
<evidence type="ECO:0000256" key="2">
    <source>
        <dbReference type="SAM" id="MobiDB-lite"/>
    </source>
</evidence>
<name>A0A9P1BLL9_9DINO</name>
<reference evidence="4" key="1">
    <citation type="submission" date="2022-10" db="EMBL/GenBank/DDBJ databases">
        <authorList>
            <person name="Chen Y."/>
            <person name="Dougan E. K."/>
            <person name="Chan C."/>
            <person name="Rhodes N."/>
            <person name="Thang M."/>
        </authorList>
    </citation>
    <scope>NUCLEOTIDE SEQUENCE</scope>
</reference>
<dbReference type="PROSITE" id="PS50088">
    <property type="entry name" value="ANK_REPEAT"/>
    <property type="match status" value="1"/>
</dbReference>
<organism evidence="4">
    <name type="scientific">Cladocopium goreaui</name>
    <dbReference type="NCBI Taxonomy" id="2562237"/>
    <lineage>
        <taxon>Eukaryota</taxon>
        <taxon>Sar</taxon>
        <taxon>Alveolata</taxon>
        <taxon>Dinophyceae</taxon>
        <taxon>Suessiales</taxon>
        <taxon>Symbiodiniaceae</taxon>
        <taxon>Cladocopium</taxon>
    </lineage>
</organism>
<comment type="caution">
    <text evidence="4">The sequence shown here is derived from an EMBL/GenBank/DDBJ whole genome shotgun (WGS) entry which is preliminary data.</text>
</comment>
<feature type="domain" description="Reverse transcriptase" evidence="3">
    <location>
        <begin position="736"/>
        <end position="993"/>
    </location>
</feature>
<dbReference type="EMBL" id="CAMXCT010000213">
    <property type="protein sequence ID" value="CAI3975601.1"/>
    <property type="molecule type" value="Genomic_DNA"/>
</dbReference>
<accession>A0A9P1BLL9</accession>
<evidence type="ECO:0000256" key="1">
    <source>
        <dbReference type="PROSITE-ProRule" id="PRU00023"/>
    </source>
</evidence>
<dbReference type="PROSITE" id="PS50878">
    <property type="entry name" value="RT_POL"/>
    <property type="match status" value="1"/>
</dbReference>
<dbReference type="Pfam" id="PF00078">
    <property type="entry name" value="RVT_1"/>
    <property type="match status" value="1"/>
</dbReference>
<dbReference type="InterPro" id="IPR043128">
    <property type="entry name" value="Rev_trsase/Diguanyl_cyclase"/>
</dbReference>
<sequence>MAAMVKSPSLRRTRSNRSIDTRSTKSGDSSRSMSISISGFKQHYLEKFLADHGFRNVYATQRAEGSDEELHPLHVAVQQCDAAIVKMLLEAGASLGGELEISNPFEALADTRTSPDETNTHHLVQMTHALMQKMEHNLVQKLDLIQAQQKTISDTVDSHSAQLATNSLELTSIQSRLQALESTHNASSGAEPSQITKLQLEVTSLAQQVQDITRQRTPSAPPPIINPPNRSEAPRAATLSPHRSRAGTISPQMAMDLEVDWNRLIIGGWHLDTRREKVEAEARDLIKKLGIHESVTDVIVYGRRASACHLILTPQPATEAKRRMIAWQTQHKDQHTIPSSGKAAWMTPHKTAQKRLKNRATKYAANLLQPILDPTSLEHLDIDWNKQILWYRDMRVIAFSKSDLLLPSGSGRPVHEAQYVDPRSQDELPFFVDLTRLSKLTGKEIPALQRKLTTDGFLAADDPNVQLHDELRDYWIVATDQLSSHHGQAILVDKTFALALACLEAEAQLMFRLPEQPTWKHRVYDFVGFTPAFERCIATVTSSTLAAGKLTCSASNAALSTNPPHLTGHNSELCRARNATANALQRASLSRHIIATRRAERAQWLSELHTSASSGDTSAIAFLKAKHQPTANWSHLIAHSGSLQGAIHNVKNHFQEVFSNTPIPTRTADCSHHIEALQAHMDQTEPTPLQPEELSLALANLKLGKTSGASGMSNEFLLAMGSTATGHSMLLNLLNAMLIDGDIPPPLLTGIACLLPKTPGATAASQIRPILLLEVLQKLFASILMRRIHSHWPPLHVQVGAVSGGQPIEALFAAHHMIALANVTDKTPLFLKLDIKGAFDNLRHASVANFLATLPPQVSHEAMRLMQLLLDQTIQFSFLDAHWETHSSNGAPQGGSHSAGLFARTLDHAIGNLLQQWEAQGHVPLFPPLWLLLFVDDILMCFSSWTQALRLLPSFVDCLAQLGLHINPAKSCLVVSPGLRASSPPRHQLGILHQFPWVEHTTYLRKPFGYNLDPDALPHQAIQLIHAAWGRLRPVLKRCHWRHPATTCKMLDQYVGNAFLWLSPVLYPHQIFRTKVSRVQTTLMIEALNLYVPVLTDDEALHNLLKFWYAMELEGDYIHGAEHWEMMGELPPKMIMPPEQRDVRGRTPMDLAEELNQNRSHVEILLLLSDASAMRRVAF</sequence>
<evidence type="ECO:0000259" key="3">
    <source>
        <dbReference type="PROSITE" id="PS50878"/>
    </source>
</evidence>
<keyword evidence="1" id="KW-0040">ANK repeat</keyword>
<dbReference type="SUPFAM" id="SSF56672">
    <property type="entry name" value="DNA/RNA polymerases"/>
    <property type="match status" value="1"/>
</dbReference>
<dbReference type="AlphaFoldDB" id="A0A9P1BLL9"/>
<gene>
    <name evidence="4" type="ORF">C1SCF055_LOCUS3899</name>
</gene>
<dbReference type="EMBL" id="CAMXCT020000213">
    <property type="protein sequence ID" value="CAL1128976.1"/>
    <property type="molecule type" value="Genomic_DNA"/>
</dbReference>